<dbReference type="InterPro" id="IPR036910">
    <property type="entry name" value="HMG_box_dom_sf"/>
</dbReference>
<dbReference type="InterPro" id="IPR001660">
    <property type="entry name" value="SAM"/>
</dbReference>
<comment type="caution">
    <text evidence="6">The sequence shown here is derived from an EMBL/GenBank/DDBJ whole genome shotgun (WGS) entry which is preliminary data.</text>
</comment>
<accession>A0A8H3F5E8</accession>
<feature type="DNA-binding region" description="HMG box" evidence="3">
    <location>
        <begin position="91"/>
        <end position="173"/>
    </location>
</feature>
<evidence type="ECO:0000313" key="6">
    <source>
        <dbReference type="EMBL" id="CAF9917490.1"/>
    </source>
</evidence>
<dbReference type="OrthoDB" id="1919336at2759"/>
<protein>
    <recommendedName>
        <fullName evidence="8">HMG box domain-containing protein</fullName>
    </recommendedName>
</protein>
<dbReference type="GO" id="GO:0005634">
    <property type="term" value="C:nucleus"/>
    <property type="evidence" value="ECO:0007669"/>
    <property type="project" value="UniProtKB-UniRule"/>
</dbReference>
<evidence type="ECO:0000313" key="7">
    <source>
        <dbReference type="Proteomes" id="UP000664534"/>
    </source>
</evidence>
<dbReference type="PANTHER" id="PTHR46040">
    <property type="entry name" value="HIGH MOBILITY GROUP PROTEIN 2"/>
    <property type="match status" value="1"/>
</dbReference>
<dbReference type="SUPFAM" id="SSF47095">
    <property type="entry name" value="HMG-box"/>
    <property type="match status" value="1"/>
</dbReference>
<dbReference type="Pfam" id="PF00536">
    <property type="entry name" value="SAM_1"/>
    <property type="match status" value="1"/>
</dbReference>
<dbReference type="PROSITE" id="PS50105">
    <property type="entry name" value="SAM_DOMAIN"/>
    <property type="match status" value="1"/>
</dbReference>
<feature type="domain" description="SAM" evidence="4">
    <location>
        <begin position="1"/>
        <end position="46"/>
    </location>
</feature>
<dbReference type="PANTHER" id="PTHR46040:SF3">
    <property type="entry name" value="HIGH MOBILITY GROUP PROTEIN 2"/>
    <property type="match status" value="1"/>
</dbReference>
<feature type="domain" description="HMG box" evidence="5">
    <location>
        <begin position="91"/>
        <end position="173"/>
    </location>
</feature>
<evidence type="ECO:0000256" key="3">
    <source>
        <dbReference type="PROSITE-ProRule" id="PRU00267"/>
    </source>
</evidence>
<evidence type="ECO:0008006" key="8">
    <source>
        <dbReference type="Google" id="ProtNLM"/>
    </source>
</evidence>
<evidence type="ECO:0000259" key="5">
    <source>
        <dbReference type="PROSITE" id="PS50118"/>
    </source>
</evidence>
<gene>
    <name evidence="6" type="ORF">IMSHALPRED_003597</name>
</gene>
<dbReference type="EMBL" id="CAJPDT010000018">
    <property type="protein sequence ID" value="CAF9917490.1"/>
    <property type="molecule type" value="Genomic_DNA"/>
</dbReference>
<dbReference type="GO" id="GO:0010468">
    <property type="term" value="P:regulation of gene expression"/>
    <property type="evidence" value="ECO:0007669"/>
    <property type="project" value="TreeGrafter"/>
</dbReference>
<dbReference type="InterPro" id="IPR051965">
    <property type="entry name" value="ChromReg_NeuronalGeneExpr"/>
</dbReference>
<dbReference type="InterPro" id="IPR009071">
    <property type="entry name" value="HMG_box_dom"/>
</dbReference>
<dbReference type="SMART" id="SM00398">
    <property type="entry name" value="HMG"/>
    <property type="match status" value="1"/>
</dbReference>
<evidence type="ECO:0000256" key="1">
    <source>
        <dbReference type="ARBA" id="ARBA00023125"/>
    </source>
</evidence>
<dbReference type="Pfam" id="PF00505">
    <property type="entry name" value="HMG_box"/>
    <property type="match status" value="1"/>
</dbReference>
<proteinExistence type="predicted"/>
<dbReference type="Proteomes" id="UP000664534">
    <property type="component" value="Unassembled WGS sequence"/>
</dbReference>
<keyword evidence="1 3" id="KW-0238">DNA-binding</keyword>
<dbReference type="GO" id="GO:0003677">
    <property type="term" value="F:DNA binding"/>
    <property type="evidence" value="ECO:0007669"/>
    <property type="project" value="UniProtKB-UniRule"/>
</dbReference>
<dbReference type="SUPFAM" id="SSF47769">
    <property type="entry name" value="SAM/Pointed domain"/>
    <property type="match status" value="1"/>
</dbReference>
<dbReference type="InterPro" id="IPR013761">
    <property type="entry name" value="SAM/pointed_sf"/>
</dbReference>
<name>A0A8H3F5E8_9LECA</name>
<keyword evidence="2 3" id="KW-0539">Nucleus</keyword>
<evidence type="ECO:0000256" key="2">
    <source>
        <dbReference type="ARBA" id="ARBA00023242"/>
    </source>
</evidence>
<dbReference type="Gene3D" id="1.10.30.10">
    <property type="entry name" value="High mobility group box domain"/>
    <property type="match status" value="1"/>
</dbReference>
<evidence type="ECO:0000259" key="4">
    <source>
        <dbReference type="PROSITE" id="PS50105"/>
    </source>
</evidence>
<organism evidence="6 7">
    <name type="scientific">Imshaugia aleurites</name>
    <dbReference type="NCBI Taxonomy" id="172621"/>
    <lineage>
        <taxon>Eukaryota</taxon>
        <taxon>Fungi</taxon>
        <taxon>Dikarya</taxon>
        <taxon>Ascomycota</taxon>
        <taxon>Pezizomycotina</taxon>
        <taxon>Lecanoromycetes</taxon>
        <taxon>OSLEUM clade</taxon>
        <taxon>Lecanoromycetidae</taxon>
        <taxon>Lecanorales</taxon>
        <taxon>Lecanorineae</taxon>
        <taxon>Parmeliaceae</taxon>
        <taxon>Imshaugia</taxon>
    </lineage>
</organism>
<sequence length="285" mass="32381">MSSNPVSNALSYLGLSQYVERFEEAGFDDLETALEITETDLDILGVESEHRNILRKEISLTKNRKRETSVMASYTTKRAYRRHPESDRNAPERPNSAYVLLSNSTSPVPFIENQYLELPEIRDDLKSENLSYAELAKRVGYIWQGLTAEERESYESQASAAREKYKAQLSDYQNTKECREYQLYLNVSTQNSSDSEAESEPVHAQNFLRRRERIKDYGHSYSCSCKTCTMLDFKPPGSTGMVSLTDGVGVNGENMADLREQQPVWIRKLAKFCAHITASPKALGS</sequence>
<reference evidence="6" key="1">
    <citation type="submission" date="2021-03" db="EMBL/GenBank/DDBJ databases">
        <authorList>
            <person name="Tagirdzhanova G."/>
        </authorList>
    </citation>
    <scope>NUCLEOTIDE SEQUENCE</scope>
</reference>
<dbReference type="Gene3D" id="1.10.150.50">
    <property type="entry name" value="Transcription Factor, Ets-1"/>
    <property type="match status" value="1"/>
</dbReference>
<keyword evidence="7" id="KW-1185">Reference proteome</keyword>
<dbReference type="AlphaFoldDB" id="A0A8H3F5E8"/>
<dbReference type="PROSITE" id="PS50118">
    <property type="entry name" value="HMG_BOX_2"/>
    <property type="match status" value="1"/>
</dbReference>